<feature type="transmembrane region" description="Helical" evidence="1">
    <location>
        <begin position="155"/>
        <end position="173"/>
    </location>
</feature>
<gene>
    <name evidence="2" type="ORF">SAMN05444359_117102</name>
</gene>
<reference evidence="3" key="1">
    <citation type="submission" date="2016-10" db="EMBL/GenBank/DDBJ databases">
        <authorList>
            <person name="Varghese N."/>
            <person name="Submissions S."/>
        </authorList>
    </citation>
    <scope>NUCLEOTIDE SEQUENCE [LARGE SCALE GENOMIC DNA]</scope>
    <source>
        <strain evidence="3">DSM 24740</strain>
    </source>
</reference>
<sequence>MPAGPSPKYWLVLALLLGLALRVPGWFTQDHKANWQTFEPDEGQHVHIATTRFNDLYEGEKVGSYSDAPWNVRGYGHLMAYTAYGWYKVSGQVPSFAGFILLGRQLSTVFAILLIIVVYKLGRVSGLDPPAAAIAALLMAACDVNATYSHYCLPASGYILWGYLALLGGFQLLRLPTISGLIWLALGVAGALSFKFDVLPLGWGGLLLLFLALQKRIPVYFIALALGLLAVFVAAFVYGWAWDSIASTFQTLSELNRNGVPVDDHFRDNLIVYPAGVLAGVGLPVFALAVYALSRAFRMFGRESAGAKEVNGQGFTRLAILYAAGWLLSEFLVRWSVDTAFIRRVNVFMPAVCLLAAYGLSQLRQRRPWLPAAVVTYTFLFALIGQSNHWFDTRYEMREWIATELPAEATIAASNYVGHKGLRKTWYFMDVDWDYAILHESYFRRYAKSMTTPFGWPDCETEVYNPGPEGQCAQMQALLKGTKPDARLLKAFRPLELFPERWAYRQFFGYYETFLGETLVFERAR</sequence>
<feature type="transmembrane region" description="Helical" evidence="1">
    <location>
        <begin position="314"/>
        <end position="333"/>
    </location>
</feature>
<keyword evidence="1" id="KW-0812">Transmembrane</keyword>
<proteinExistence type="predicted"/>
<dbReference type="STRING" id="478744.SAMN05444359_117102"/>
<dbReference type="AlphaFoldDB" id="A0A1H9JKC1"/>
<dbReference type="EMBL" id="FOFB01000017">
    <property type="protein sequence ID" value="SEQ86975.1"/>
    <property type="molecule type" value="Genomic_DNA"/>
</dbReference>
<organism evidence="2 3">
    <name type="scientific">Neolewinella agarilytica</name>
    <dbReference type="NCBI Taxonomy" id="478744"/>
    <lineage>
        <taxon>Bacteria</taxon>
        <taxon>Pseudomonadati</taxon>
        <taxon>Bacteroidota</taxon>
        <taxon>Saprospiria</taxon>
        <taxon>Saprospirales</taxon>
        <taxon>Lewinellaceae</taxon>
        <taxon>Neolewinella</taxon>
    </lineage>
</organism>
<dbReference type="OrthoDB" id="1489580at2"/>
<feature type="transmembrane region" description="Helical" evidence="1">
    <location>
        <begin position="96"/>
        <end position="119"/>
    </location>
</feature>
<evidence type="ECO:0008006" key="4">
    <source>
        <dbReference type="Google" id="ProtNLM"/>
    </source>
</evidence>
<feature type="transmembrane region" description="Helical" evidence="1">
    <location>
        <begin position="180"/>
        <end position="213"/>
    </location>
</feature>
<feature type="transmembrane region" description="Helical" evidence="1">
    <location>
        <begin position="219"/>
        <end position="241"/>
    </location>
</feature>
<protein>
    <recommendedName>
        <fullName evidence="4">Dolichyl-phosphate-mannose-protein mannosyltransferase</fullName>
    </recommendedName>
</protein>
<keyword evidence="3" id="KW-1185">Reference proteome</keyword>
<dbReference type="RefSeq" id="WP_090170157.1">
    <property type="nucleotide sequence ID" value="NZ_FOFB01000017.1"/>
</dbReference>
<accession>A0A1H9JKC1</accession>
<dbReference type="InParanoid" id="A0A1H9JKC1"/>
<keyword evidence="1" id="KW-1133">Transmembrane helix</keyword>
<evidence type="ECO:0000256" key="1">
    <source>
        <dbReference type="SAM" id="Phobius"/>
    </source>
</evidence>
<name>A0A1H9JKC1_9BACT</name>
<feature type="transmembrane region" description="Helical" evidence="1">
    <location>
        <begin position="345"/>
        <end position="363"/>
    </location>
</feature>
<keyword evidence="1" id="KW-0472">Membrane</keyword>
<feature type="transmembrane region" description="Helical" evidence="1">
    <location>
        <begin position="270"/>
        <end position="294"/>
    </location>
</feature>
<feature type="transmembrane region" description="Helical" evidence="1">
    <location>
        <begin position="369"/>
        <end position="391"/>
    </location>
</feature>
<evidence type="ECO:0000313" key="2">
    <source>
        <dbReference type="EMBL" id="SEQ86975.1"/>
    </source>
</evidence>
<dbReference type="Proteomes" id="UP000199021">
    <property type="component" value="Unassembled WGS sequence"/>
</dbReference>
<evidence type="ECO:0000313" key="3">
    <source>
        <dbReference type="Proteomes" id="UP000199021"/>
    </source>
</evidence>